<protein>
    <submittedName>
        <fullName evidence="1">Uncharacterized protein</fullName>
    </submittedName>
</protein>
<evidence type="ECO:0000313" key="1">
    <source>
        <dbReference type="EMBL" id="AWI68571.1"/>
    </source>
</evidence>
<accession>A0A2U8GJD9</accession>
<dbReference type="AlphaFoldDB" id="A0A2U8GJD9"/>
<geneLocation type="chloroplast" evidence="1"/>
<reference evidence="1" key="1">
    <citation type="journal article" date="2018" name="Am. J. Bot.">
        <title>Organellar phylogenomics inform systematics in the green algal family Hydrodictyaceae (Chlorophyceae) and provide clues to the complex evolutionary history of plastid genomes in the green algal tree of life.</title>
        <authorList>
            <person name="McManus H.A."/>
            <person name="Fucikova K."/>
            <person name="Lewis P.O."/>
            <person name="Lewis L.A."/>
            <person name="Karol K.G."/>
        </authorList>
    </citation>
    <scope>NUCLEOTIDE SEQUENCE</scope>
</reference>
<name>A0A2U8GJD9_PEDDU</name>
<organism evidence="1">
    <name type="scientific">Pediastrum duplex</name>
    <name type="common">Green alga</name>
    <dbReference type="NCBI Taxonomy" id="3105"/>
    <lineage>
        <taxon>Eukaryota</taxon>
        <taxon>Viridiplantae</taxon>
        <taxon>Chlorophyta</taxon>
        <taxon>core chlorophytes</taxon>
        <taxon>Chlorophyceae</taxon>
        <taxon>CS clade</taxon>
        <taxon>Sphaeropleales</taxon>
        <taxon>Hydrodictyaceae</taxon>
        <taxon>Pediastrum</taxon>
    </lineage>
</organism>
<keyword evidence="1" id="KW-0150">Chloroplast</keyword>
<dbReference type="EMBL" id="MF276981">
    <property type="protein sequence ID" value="AWI68571.1"/>
    <property type="molecule type" value="Genomic_DNA"/>
</dbReference>
<keyword evidence="1" id="KW-0934">Plastid</keyword>
<proteinExistence type="predicted"/>
<sequence>MFLVCHFFDSSSARLRFCLLGLVALLRSASPKRKKPRRTKALIASLLLRLWFFAQLRDRGRRRSEGIAEAHQRASASLAFLRFGKAEALIAFASVEPMRR</sequence>